<keyword evidence="5 7" id="KW-0482">Metalloprotease</keyword>
<evidence type="ECO:0000256" key="5">
    <source>
        <dbReference type="ARBA" id="ARBA00023049"/>
    </source>
</evidence>
<evidence type="ECO:0000256" key="1">
    <source>
        <dbReference type="ARBA" id="ARBA00022670"/>
    </source>
</evidence>
<keyword evidence="4" id="KW-0862">Zinc</keyword>
<keyword evidence="2" id="KW-0479">Metal-binding</keyword>
<dbReference type="PANTHER" id="PTHR10201:SF323">
    <property type="entry name" value="MATRIX METALLOPROTEINASE-21"/>
    <property type="match status" value="1"/>
</dbReference>
<dbReference type="PANTHER" id="PTHR10201">
    <property type="entry name" value="MATRIX METALLOPROTEINASE"/>
    <property type="match status" value="1"/>
</dbReference>
<evidence type="ECO:0000256" key="2">
    <source>
        <dbReference type="ARBA" id="ARBA00022723"/>
    </source>
</evidence>
<name>A0A939J6W6_9HYPH</name>
<reference evidence="7" key="1">
    <citation type="submission" date="2021-03" db="EMBL/GenBank/DDBJ databases">
        <title>Roseibium sp. CAU 1637 isolated from Incheon.</title>
        <authorList>
            <person name="Kim W."/>
        </authorList>
    </citation>
    <scope>NUCLEOTIDE SEQUENCE</scope>
    <source>
        <strain evidence="7">CAU 1637</strain>
    </source>
</reference>
<dbReference type="GO" id="GO:0030574">
    <property type="term" value="P:collagen catabolic process"/>
    <property type="evidence" value="ECO:0007669"/>
    <property type="project" value="TreeGrafter"/>
</dbReference>
<dbReference type="SMART" id="SM00235">
    <property type="entry name" value="ZnMc"/>
    <property type="match status" value="1"/>
</dbReference>
<evidence type="ECO:0000256" key="3">
    <source>
        <dbReference type="ARBA" id="ARBA00022801"/>
    </source>
</evidence>
<dbReference type="GO" id="GO:0004222">
    <property type="term" value="F:metalloendopeptidase activity"/>
    <property type="evidence" value="ECO:0007669"/>
    <property type="project" value="InterPro"/>
</dbReference>
<proteinExistence type="predicted"/>
<sequence length="289" mass="31440">MTWNHRITAEGTPWRTRSWARTGVVLAVLASVTVGLTSGRDAIAAGAVQEKALKSAYKLLKLNGSLVKWGRPTLGSGAVVTYAFLEGPVRDSKARNCTAMTGFKTLSSRSGFTRQEIRSAARSAFKRWSNVADLQFRESASVEMANIVIGSQMIPRGYAFANVRQIESDVARGPVSFIGNEVGGERALNRVQPLEGVITTNSRRRSRPVSVIEKSAVCLNPVHDWKLGFDGNLKTYDLTHTFTHEIGHAIGLDHPARRGSLMHFKYTEARNGLSEGDIAGAVALYGPAR</sequence>
<gene>
    <name evidence="7" type="ORF">J0X15_00275</name>
</gene>
<keyword evidence="3" id="KW-0378">Hydrolase</keyword>
<accession>A0A939J6W6</accession>
<dbReference type="GO" id="GO:0030198">
    <property type="term" value="P:extracellular matrix organization"/>
    <property type="evidence" value="ECO:0007669"/>
    <property type="project" value="TreeGrafter"/>
</dbReference>
<keyword evidence="1" id="KW-0645">Protease</keyword>
<dbReference type="GO" id="GO:0031012">
    <property type="term" value="C:extracellular matrix"/>
    <property type="evidence" value="ECO:0007669"/>
    <property type="project" value="InterPro"/>
</dbReference>
<dbReference type="InterPro" id="IPR024079">
    <property type="entry name" value="MetalloPept_cat_dom_sf"/>
</dbReference>
<dbReference type="GO" id="GO:0006508">
    <property type="term" value="P:proteolysis"/>
    <property type="evidence" value="ECO:0007669"/>
    <property type="project" value="UniProtKB-KW"/>
</dbReference>
<dbReference type="RefSeq" id="WP_206937165.1">
    <property type="nucleotide sequence ID" value="NZ_JAFLNF010000001.1"/>
</dbReference>
<dbReference type="AlphaFoldDB" id="A0A939J6W6"/>
<evidence type="ECO:0000313" key="7">
    <source>
        <dbReference type="EMBL" id="MBO0343641.1"/>
    </source>
</evidence>
<dbReference type="InterPro" id="IPR001818">
    <property type="entry name" value="Pept_M10_metallopeptidase"/>
</dbReference>
<evidence type="ECO:0000256" key="4">
    <source>
        <dbReference type="ARBA" id="ARBA00022833"/>
    </source>
</evidence>
<dbReference type="Pfam" id="PF00413">
    <property type="entry name" value="Peptidase_M10"/>
    <property type="match status" value="1"/>
</dbReference>
<dbReference type="GO" id="GO:0008270">
    <property type="term" value="F:zinc ion binding"/>
    <property type="evidence" value="ECO:0007669"/>
    <property type="project" value="InterPro"/>
</dbReference>
<protein>
    <submittedName>
        <fullName evidence="7">Matrixin family metalloprotease</fullName>
    </submittedName>
</protein>
<feature type="domain" description="Peptidase metallopeptidase" evidence="6">
    <location>
        <begin position="87"/>
        <end position="287"/>
    </location>
</feature>
<dbReference type="InterPro" id="IPR021190">
    <property type="entry name" value="Pept_M10A"/>
</dbReference>
<dbReference type="InterPro" id="IPR006026">
    <property type="entry name" value="Peptidase_Metallo"/>
</dbReference>
<comment type="caution">
    <text evidence="7">The sequence shown here is derived from an EMBL/GenBank/DDBJ whole genome shotgun (WGS) entry which is preliminary data.</text>
</comment>
<keyword evidence="8" id="KW-1185">Reference proteome</keyword>
<dbReference type="Gene3D" id="3.40.390.10">
    <property type="entry name" value="Collagenase (Catalytic Domain)"/>
    <property type="match status" value="1"/>
</dbReference>
<dbReference type="PRINTS" id="PR00138">
    <property type="entry name" value="MATRIXIN"/>
</dbReference>
<dbReference type="SUPFAM" id="SSF55486">
    <property type="entry name" value="Metalloproteases ('zincins'), catalytic domain"/>
    <property type="match status" value="1"/>
</dbReference>
<organism evidence="7 8">
    <name type="scientific">Roseibium limicola</name>
    <dbReference type="NCBI Taxonomy" id="2816037"/>
    <lineage>
        <taxon>Bacteria</taxon>
        <taxon>Pseudomonadati</taxon>
        <taxon>Pseudomonadota</taxon>
        <taxon>Alphaproteobacteria</taxon>
        <taxon>Hyphomicrobiales</taxon>
        <taxon>Stappiaceae</taxon>
        <taxon>Roseibium</taxon>
    </lineage>
</organism>
<dbReference type="Proteomes" id="UP000664779">
    <property type="component" value="Unassembled WGS sequence"/>
</dbReference>
<evidence type="ECO:0000313" key="8">
    <source>
        <dbReference type="Proteomes" id="UP000664779"/>
    </source>
</evidence>
<dbReference type="EMBL" id="JAFLNF010000001">
    <property type="protein sequence ID" value="MBO0343641.1"/>
    <property type="molecule type" value="Genomic_DNA"/>
</dbReference>
<evidence type="ECO:0000259" key="6">
    <source>
        <dbReference type="SMART" id="SM00235"/>
    </source>
</evidence>